<name>A0A3S0WRD0_9GAMM</name>
<accession>A0A3S0WRD0</accession>
<sequence>MRYVAPERNAVDPSVLCLAPLADWREHAGWLEGPDWPSIDQLNAKWPRDAAERFATQTRELLADELHYEERIAKRGLIATRDANWHDLFNAMIWLRYPALKRALNRQQIADIERFGPRERSRPQYAQTHFDEAGVVVTVRDPSLLAVWDAHDWYGLFWRHRSAWRDGCIDVKVFGHALLEHALTPGNLLVGKALVVVARDDASATNAIASCADAIAHGRLLRDPLELRPLPLSGIPGWHADNEDEAFHLTAACYQPLRSGRTYPLPLEV</sequence>
<reference evidence="1 2" key="1">
    <citation type="submission" date="2018-12" db="EMBL/GenBank/DDBJ databases">
        <title>Dyella dinghuensis sp. nov. DHOA06 and Dyella choica sp. nov. 4M-K27, isolated from forest soil.</title>
        <authorList>
            <person name="Qiu L.-H."/>
            <person name="Gao Z.-H."/>
        </authorList>
    </citation>
    <scope>NUCLEOTIDE SEQUENCE [LARGE SCALE GENOMIC DNA]</scope>
    <source>
        <strain evidence="1 2">DHOA06</strain>
    </source>
</reference>
<evidence type="ECO:0000313" key="1">
    <source>
        <dbReference type="EMBL" id="RUL66599.1"/>
    </source>
</evidence>
<dbReference type="EMBL" id="RYZR01000002">
    <property type="protein sequence ID" value="RUL66599.1"/>
    <property type="molecule type" value="Genomic_DNA"/>
</dbReference>
<dbReference type="InterPro" id="IPR021390">
    <property type="entry name" value="DUF3025"/>
</dbReference>
<evidence type="ECO:0000313" key="2">
    <source>
        <dbReference type="Proteomes" id="UP000267077"/>
    </source>
</evidence>
<comment type="caution">
    <text evidence="1">The sequence shown here is derived from an EMBL/GenBank/DDBJ whole genome shotgun (WGS) entry which is preliminary data.</text>
</comment>
<proteinExistence type="predicted"/>
<dbReference type="RefSeq" id="WP_126672097.1">
    <property type="nucleotide sequence ID" value="NZ_RYZR01000002.1"/>
</dbReference>
<gene>
    <name evidence="1" type="ORF">EKH79_01910</name>
</gene>
<dbReference type="Proteomes" id="UP000267077">
    <property type="component" value="Unassembled WGS sequence"/>
</dbReference>
<organism evidence="1 2">
    <name type="scientific">Dyella dinghuensis</name>
    <dbReference type="NCBI Taxonomy" id="1920169"/>
    <lineage>
        <taxon>Bacteria</taxon>
        <taxon>Pseudomonadati</taxon>
        <taxon>Pseudomonadota</taxon>
        <taxon>Gammaproteobacteria</taxon>
        <taxon>Lysobacterales</taxon>
        <taxon>Rhodanobacteraceae</taxon>
        <taxon>Dyella</taxon>
    </lineage>
</organism>
<dbReference type="AlphaFoldDB" id="A0A3S0WRD0"/>
<protein>
    <submittedName>
        <fullName evidence="1">DUF3025 domain-containing protein</fullName>
    </submittedName>
</protein>
<dbReference type="Pfam" id="PF11227">
    <property type="entry name" value="DUF3025"/>
    <property type="match status" value="1"/>
</dbReference>
<dbReference type="OrthoDB" id="5292474at2"/>
<keyword evidence="2" id="KW-1185">Reference proteome</keyword>